<protein>
    <recommendedName>
        <fullName evidence="1">GCVT N-terminal domain-containing protein</fullName>
    </recommendedName>
</protein>
<dbReference type="InterPro" id="IPR028896">
    <property type="entry name" value="GcvT/YgfZ/DmdA"/>
</dbReference>
<sequence>MGFIEKGSLWVAQTSGRLHTLKRQYSTTNALGIDCALLRVRIMQVCYVEEILTEKQRFWIRERGFQTLPSVRIPTQPYGNLIYMFTNGVPDTFHYSLLPDNWDNFPESECETLITGADSFTLNGRLIMNESAEINNYFVATGSNGHGIALVGVVYGEVLGYERPLFLKPDEARKKDFEDISKQDTFGVAVIDMTSFKKYELKSANRSVVDFLQMHCVNNIDKPIGTVVHREILNEQTGHEKDCSVIRLREYHFLLVSLTLQSNRNMKWLKTHVLEDDSIFLSDVTSLYTALNVIGSKAKHVLSDLSDENFYLL</sequence>
<dbReference type="EMBL" id="CAJNOM010000018">
    <property type="protein sequence ID" value="CAF0809117.1"/>
    <property type="molecule type" value="Genomic_DNA"/>
</dbReference>
<dbReference type="InterPro" id="IPR006222">
    <property type="entry name" value="GCVT_N"/>
</dbReference>
<reference evidence="2" key="1">
    <citation type="submission" date="2021-02" db="EMBL/GenBank/DDBJ databases">
        <authorList>
            <person name="Nowell W R."/>
        </authorList>
    </citation>
    <scope>NUCLEOTIDE SEQUENCE</scope>
</reference>
<dbReference type="PANTHER" id="PTHR43757:SF15">
    <property type="entry name" value="PYRUVATE DEHYDROGENASE PHOSPHATASE REGULATORY SUBUNIT, MITOCHONDRIAL-LIKE"/>
    <property type="match status" value="1"/>
</dbReference>
<dbReference type="PANTHER" id="PTHR43757">
    <property type="entry name" value="AMINOMETHYLTRANSFERASE"/>
    <property type="match status" value="1"/>
</dbReference>
<dbReference type="InterPro" id="IPR027266">
    <property type="entry name" value="TrmE/GcvT-like"/>
</dbReference>
<dbReference type="OrthoDB" id="498204at2759"/>
<evidence type="ECO:0000313" key="3">
    <source>
        <dbReference type="Proteomes" id="UP000663832"/>
    </source>
</evidence>
<proteinExistence type="predicted"/>
<dbReference type="SUPFAM" id="SSF103025">
    <property type="entry name" value="Folate-binding domain"/>
    <property type="match status" value="1"/>
</dbReference>
<organism evidence="2 3">
    <name type="scientific">Adineta steineri</name>
    <dbReference type="NCBI Taxonomy" id="433720"/>
    <lineage>
        <taxon>Eukaryota</taxon>
        <taxon>Metazoa</taxon>
        <taxon>Spiralia</taxon>
        <taxon>Gnathifera</taxon>
        <taxon>Rotifera</taxon>
        <taxon>Eurotatoria</taxon>
        <taxon>Bdelloidea</taxon>
        <taxon>Adinetida</taxon>
        <taxon>Adinetidae</taxon>
        <taxon>Adineta</taxon>
    </lineage>
</organism>
<evidence type="ECO:0000313" key="2">
    <source>
        <dbReference type="EMBL" id="CAF0809117.1"/>
    </source>
</evidence>
<name>A0A813TD52_9BILA</name>
<evidence type="ECO:0000259" key="1">
    <source>
        <dbReference type="Pfam" id="PF01571"/>
    </source>
</evidence>
<accession>A0A813TD52</accession>
<feature type="domain" description="GCVT N-terminal" evidence="1">
    <location>
        <begin position="152"/>
        <end position="307"/>
    </location>
</feature>
<dbReference type="Pfam" id="PF01571">
    <property type="entry name" value="GCV_T"/>
    <property type="match status" value="1"/>
</dbReference>
<dbReference type="AlphaFoldDB" id="A0A813TD52"/>
<comment type="caution">
    <text evidence="2">The sequence shown here is derived from an EMBL/GenBank/DDBJ whole genome shotgun (WGS) entry which is preliminary data.</text>
</comment>
<dbReference type="Gene3D" id="3.30.1360.120">
    <property type="entry name" value="Probable tRNA modification gtpase trme, domain 1"/>
    <property type="match status" value="1"/>
</dbReference>
<dbReference type="Proteomes" id="UP000663832">
    <property type="component" value="Unassembled WGS sequence"/>
</dbReference>
<dbReference type="GO" id="GO:0005739">
    <property type="term" value="C:mitochondrion"/>
    <property type="evidence" value="ECO:0007669"/>
    <property type="project" value="TreeGrafter"/>
</dbReference>
<gene>
    <name evidence="2" type="ORF">QVE165_LOCUS4637</name>
</gene>
<keyword evidence="3" id="KW-1185">Reference proteome</keyword>